<reference evidence="3" key="1">
    <citation type="journal article" date="2020" name="bioRxiv">
        <title>Chromosome-level reference genome of the European wasp spider Argiope bruennichi: a resource for studies on range expansion and evolutionary adaptation.</title>
        <authorList>
            <person name="Sheffer M.M."/>
            <person name="Hoppe A."/>
            <person name="Krehenwinkel H."/>
            <person name="Uhl G."/>
            <person name="Kuss A.W."/>
            <person name="Jensen L."/>
            <person name="Jensen C."/>
            <person name="Gillespie R.G."/>
            <person name="Hoff K.J."/>
            <person name="Prost S."/>
        </authorList>
    </citation>
    <scope>NUCLEOTIDE SEQUENCE</scope>
</reference>
<organism evidence="3 4">
    <name type="scientific">Argiope bruennichi</name>
    <name type="common">Wasp spider</name>
    <name type="synonym">Aranea bruennichi</name>
    <dbReference type="NCBI Taxonomy" id="94029"/>
    <lineage>
        <taxon>Eukaryota</taxon>
        <taxon>Metazoa</taxon>
        <taxon>Ecdysozoa</taxon>
        <taxon>Arthropoda</taxon>
        <taxon>Chelicerata</taxon>
        <taxon>Arachnida</taxon>
        <taxon>Araneae</taxon>
        <taxon>Araneomorphae</taxon>
        <taxon>Entelegynae</taxon>
        <taxon>Araneoidea</taxon>
        <taxon>Araneidae</taxon>
        <taxon>Argiope</taxon>
    </lineage>
</organism>
<evidence type="ECO:0000256" key="1">
    <source>
        <dbReference type="SAM" id="Coils"/>
    </source>
</evidence>
<dbReference type="Proteomes" id="UP000807504">
    <property type="component" value="Unassembled WGS sequence"/>
</dbReference>
<feature type="compositionally biased region" description="Acidic residues" evidence="2">
    <location>
        <begin position="653"/>
        <end position="662"/>
    </location>
</feature>
<feature type="compositionally biased region" description="Basic and acidic residues" evidence="2">
    <location>
        <begin position="590"/>
        <end position="608"/>
    </location>
</feature>
<protein>
    <submittedName>
        <fullName evidence="3">Uncharacterized protein</fullName>
    </submittedName>
</protein>
<keyword evidence="4" id="KW-1185">Reference proteome</keyword>
<evidence type="ECO:0000313" key="4">
    <source>
        <dbReference type="Proteomes" id="UP000807504"/>
    </source>
</evidence>
<feature type="compositionally biased region" description="Polar residues" evidence="2">
    <location>
        <begin position="612"/>
        <end position="623"/>
    </location>
</feature>
<feature type="region of interest" description="Disordered" evidence="2">
    <location>
        <begin position="590"/>
        <end position="662"/>
    </location>
</feature>
<keyword evidence="1" id="KW-0175">Coiled coil</keyword>
<gene>
    <name evidence="3" type="ORF">HNY73_014933</name>
</gene>
<proteinExistence type="predicted"/>
<sequence length="662" mass="75207">MAAEFHRKTAALFEEFKKRELHFLNTEVNLNSTVSWKNSIDSPLQEYLQKINKREQETEKNYKDLMRQMEELGKRTDQMTMKLEKLNALRNVALSSNISTWPTTEDTYDRPFQSYYTNTLFQTTPRILSSGAAGSNFPSRIQPDISVSNHSFLHSSSKPNYNSVTTQTEYIFCDNCNFPLILNSDMPVSNLNFSSKTSNRTISKESEQNLSHNFAGTQENVDFPRETVVTKTIIENRKSIPKSNYNFSDAQVNDHEDSMFMNERTSSGMAEVSLKEQELINRHLEKRMSKNYIDNTVTSELTNEPVQKRMSEGYSDNVVTDELTNMSVQKRMSENYIDNVDIEEPENVQFQKRMSESYIDNVDIEESANVPVQKRMSESYIDNAVTGDYVTHTEEKQYVEIQDSDLLSNDGNFEQTISKSDDESMQREFDFLESDKSPKKQSLHQVSANNQMIEGITYNERYETNQPEANYHTQSHTNQSLKVQEISGNGKKIEGASSKDSIYSTGLPTPSAHFENASIVSESDSLSEETPLTATAAYQALLGNVSVNKPKQKSAPISDSETEDEIENALANAVRRTSHIAFDAAVLDSKAEKRKESIPENKTEKNTKPIDSISSTRPQNKLSKNTRKVLGLDTSSGSEVELEVKSPANKIEEESDEFDFYD</sequence>
<reference evidence="3" key="2">
    <citation type="submission" date="2020-06" db="EMBL/GenBank/DDBJ databases">
        <authorList>
            <person name="Sheffer M."/>
        </authorList>
    </citation>
    <scope>NUCLEOTIDE SEQUENCE</scope>
</reference>
<dbReference type="OrthoDB" id="6426667at2759"/>
<evidence type="ECO:0000256" key="2">
    <source>
        <dbReference type="SAM" id="MobiDB-lite"/>
    </source>
</evidence>
<comment type="caution">
    <text evidence="3">The sequence shown here is derived from an EMBL/GenBank/DDBJ whole genome shotgun (WGS) entry which is preliminary data.</text>
</comment>
<accession>A0A8T0ERU1</accession>
<dbReference type="OMA" id="ESHIAVN"/>
<feature type="coiled-coil region" evidence="1">
    <location>
        <begin position="48"/>
        <end position="89"/>
    </location>
</feature>
<evidence type="ECO:0000313" key="3">
    <source>
        <dbReference type="EMBL" id="KAF8778188.1"/>
    </source>
</evidence>
<name>A0A8T0ERU1_ARGBR</name>
<dbReference type="EMBL" id="JABXBU010002072">
    <property type="protein sequence ID" value="KAF8778188.1"/>
    <property type="molecule type" value="Genomic_DNA"/>
</dbReference>
<dbReference type="AlphaFoldDB" id="A0A8T0ERU1"/>